<dbReference type="GO" id="GO:0005856">
    <property type="term" value="C:cytoskeleton"/>
    <property type="evidence" value="ECO:0007669"/>
    <property type="project" value="UniProtKB-SubCell"/>
</dbReference>
<evidence type="ECO:0000256" key="22">
    <source>
        <dbReference type="RuleBase" id="RU000397"/>
    </source>
</evidence>
<keyword evidence="14" id="KW-0324">Glycolysis</keyword>
<accession>A0A8C9I7L6</accession>
<organism evidence="25 26">
    <name type="scientific">Piliocolobus tephrosceles</name>
    <name type="common">Ugandan red Colobus</name>
    <dbReference type="NCBI Taxonomy" id="591936"/>
    <lineage>
        <taxon>Eukaryota</taxon>
        <taxon>Metazoa</taxon>
        <taxon>Chordata</taxon>
        <taxon>Craniata</taxon>
        <taxon>Vertebrata</taxon>
        <taxon>Euteleostomi</taxon>
        <taxon>Mammalia</taxon>
        <taxon>Eutheria</taxon>
        <taxon>Euarchontoglires</taxon>
        <taxon>Primates</taxon>
        <taxon>Haplorrhini</taxon>
        <taxon>Catarrhini</taxon>
        <taxon>Cercopithecidae</taxon>
        <taxon>Colobinae</taxon>
        <taxon>Piliocolobus</taxon>
    </lineage>
</organism>
<feature type="binding site" evidence="21">
    <location>
        <position position="281"/>
    </location>
    <ligand>
        <name>NAD(+)</name>
        <dbReference type="ChEBI" id="CHEBI:57540"/>
    </ligand>
</feature>
<dbReference type="PANTHER" id="PTHR10836">
    <property type="entry name" value="GLYCERALDEHYDE 3-PHOSPHATE DEHYDROGENASE"/>
    <property type="match status" value="1"/>
</dbReference>
<feature type="binding site" evidence="21">
    <location>
        <position position="80"/>
    </location>
    <ligand>
        <name>NAD(+)</name>
        <dbReference type="ChEBI" id="CHEBI:57540"/>
    </ligand>
</feature>
<keyword evidence="12" id="KW-0560">Oxidoreductase</keyword>
<feature type="domain" description="Glyceraldehyde 3-phosphate dehydrogenase NAD(P) binding" evidence="24">
    <location>
        <begin position="4"/>
        <end position="152"/>
    </location>
</feature>
<dbReference type="PANTHER" id="PTHR10836:SF111">
    <property type="entry name" value="GLYCERALDEHYDE-3-PHOSPHATE DEHYDROGENASE"/>
    <property type="match status" value="1"/>
</dbReference>
<comment type="catalytic activity">
    <reaction evidence="20">
        <text>S-nitroso-L-cysteinyl-[GAPDH] + L-cysteinyl-[protein] = L-cysteinyl-[GAPDH] + S-nitroso-L-cysteinyl-[protein]</text>
        <dbReference type="Rhea" id="RHEA:66684"/>
        <dbReference type="Rhea" id="RHEA-COMP:10131"/>
        <dbReference type="Rhea" id="RHEA-COMP:17089"/>
        <dbReference type="Rhea" id="RHEA-COMP:17090"/>
        <dbReference type="Rhea" id="RHEA-COMP:17091"/>
        <dbReference type="ChEBI" id="CHEBI:29950"/>
        <dbReference type="ChEBI" id="CHEBI:149494"/>
    </reaction>
    <physiologicalReaction direction="left-to-right" evidence="20">
        <dbReference type="Rhea" id="RHEA:66685"/>
    </physiologicalReaction>
</comment>
<keyword evidence="7" id="KW-0963">Cytoplasm</keyword>
<evidence type="ECO:0000256" key="9">
    <source>
        <dbReference type="ARBA" id="ARBA00022703"/>
    </source>
</evidence>
<comment type="catalytic activity">
    <reaction evidence="19">
        <text>D-glyceraldehyde 3-phosphate + phosphate + NAD(+) = (2R)-3-phospho-glyceroyl phosphate + NADH + H(+)</text>
        <dbReference type="Rhea" id="RHEA:10300"/>
        <dbReference type="ChEBI" id="CHEBI:15378"/>
        <dbReference type="ChEBI" id="CHEBI:43474"/>
        <dbReference type="ChEBI" id="CHEBI:57540"/>
        <dbReference type="ChEBI" id="CHEBI:57604"/>
        <dbReference type="ChEBI" id="CHEBI:57945"/>
        <dbReference type="ChEBI" id="CHEBI:59776"/>
        <dbReference type="EC" id="1.2.1.12"/>
    </reaction>
</comment>
<dbReference type="GO" id="GO:0051287">
    <property type="term" value="F:NAD binding"/>
    <property type="evidence" value="ECO:0007669"/>
    <property type="project" value="InterPro"/>
</dbReference>
<dbReference type="SUPFAM" id="SSF51735">
    <property type="entry name" value="NAD(P)-binding Rossmann-fold domains"/>
    <property type="match status" value="1"/>
</dbReference>
<keyword evidence="15" id="KW-0206">Cytoskeleton</keyword>
<dbReference type="InterPro" id="IPR020828">
    <property type="entry name" value="GlycerAld_3-P_DH_NAD(P)-bd"/>
</dbReference>
<keyword evidence="16" id="KW-0539">Nucleus</keyword>
<dbReference type="CDD" id="cd05214">
    <property type="entry name" value="GAPDH_I_N"/>
    <property type="match status" value="1"/>
</dbReference>
<comment type="subcellular location">
    <subcellularLocation>
        <location evidence="2">Cytoplasm</location>
        <location evidence="2">Cytoskeleton</location>
    </subcellularLocation>
    <subcellularLocation>
        <location evidence="3">Cytoplasm</location>
        <location evidence="3">Cytosol</location>
    </subcellularLocation>
    <subcellularLocation>
        <location evidence="1">Nucleus</location>
    </subcellularLocation>
</comment>
<evidence type="ECO:0000256" key="6">
    <source>
        <dbReference type="ARBA" id="ARBA00013119"/>
    </source>
</evidence>
<keyword evidence="13 21" id="KW-0520">NAD</keyword>
<evidence type="ECO:0000256" key="15">
    <source>
        <dbReference type="ARBA" id="ARBA00023212"/>
    </source>
</evidence>
<evidence type="ECO:0000259" key="24">
    <source>
        <dbReference type="SMART" id="SM00846"/>
    </source>
</evidence>
<evidence type="ECO:0000256" key="16">
    <source>
        <dbReference type="ARBA" id="ARBA00023242"/>
    </source>
</evidence>
<evidence type="ECO:0000256" key="1">
    <source>
        <dbReference type="ARBA" id="ARBA00004123"/>
    </source>
</evidence>
<keyword evidence="9" id="KW-0053">Apoptosis</keyword>
<evidence type="ECO:0000313" key="26">
    <source>
        <dbReference type="Proteomes" id="UP000694416"/>
    </source>
</evidence>
<dbReference type="PRINTS" id="PR00078">
    <property type="entry name" value="G3PDHDRGNASE"/>
</dbReference>
<dbReference type="Gene3D" id="3.30.360.10">
    <property type="entry name" value="Dihydrodipicolinate Reductase, domain 2"/>
    <property type="match status" value="1"/>
</dbReference>
<feature type="binding site" evidence="21">
    <location>
        <begin position="13"/>
        <end position="14"/>
    </location>
    <ligand>
        <name>NAD(+)</name>
        <dbReference type="ChEBI" id="CHEBI:57540"/>
    </ligand>
</feature>
<protein>
    <recommendedName>
        <fullName evidence="6">glyceraldehyde-3-phosphate dehydrogenase (phosphorylating)</fullName>
        <ecNumber evidence="6">1.2.1.12</ecNumber>
    </recommendedName>
    <alternativeName>
        <fullName evidence="17">Peptidyl-cysteine S-nitrosylase GAPDH</fullName>
    </alternativeName>
</protein>
<sequence>MVKAKAGVNGSGRIEHLVTKAPFNSGKVDIVTISDPFIDLNYMVYMFQYDSTHGKFRGTIKTENGKLVISGHPITIFQERDPSKIKWGNAGTQYIVESTGVFTTMEKVGAHLQGGAKRVIISAPSANAPKFMMEVNHKTYDNSLKIVSNASRTTNCLVWPLRRNGRGALQNIIPASAGIAKAVGKVIPELNGTFTGMGFHVPTANVSVMDLTCRLEPATYNDIKKVAKWVSECPLKGILGYTEHQVVSSDFNSNPHSSTFDAGAGIALNSHFVKLISWYDNEFGYSNRVVNFMAHMASKELRPPDHQPQREHERKRETLTAGESLAHSVPTTVRISPPHSFHTGPLKREGPRVPHLVMHHQ</sequence>
<evidence type="ECO:0000256" key="18">
    <source>
        <dbReference type="ARBA" id="ARBA00046997"/>
    </source>
</evidence>
<dbReference type="GO" id="GO:0004365">
    <property type="term" value="F:glyceraldehyde-3-phosphate dehydrogenase (NAD+) (phosphorylating) activity"/>
    <property type="evidence" value="ECO:0007669"/>
    <property type="project" value="UniProtKB-EC"/>
</dbReference>
<dbReference type="GO" id="GO:0006096">
    <property type="term" value="P:glycolytic process"/>
    <property type="evidence" value="ECO:0007669"/>
    <property type="project" value="UniProtKB-KW"/>
</dbReference>
<comment type="subunit">
    <text evidence="18">Homotetramer. Interacts with TPPP; the interaction is direct. Interacts (when S-nitrosylated) with SIAH1; leading to nuclear translocation. Interacts with RILPL1/GOSPEL, leading to prevent the interaction between GAPDH and SIAH1 and prevent nuclear translocation. Interacts with CHP1; the interaction increases the binding of CHP1 with microtubules. Associates with microtubules. Interacts with EIF1AD, USP25, PRKCI and WARS1. Interacts with phosphorylated RPL13A; inhibited by oxidatively-modified low-densitity lipoprotein (LDL(ox)). Component of the GAIT complex. Interacts with FKBP6; leading to inhibit GAPDH catalytic activity. Interacts with TRAF2, promoting TRAF2 ubiquitination. Interacts with TRAF3, promoting TRAF3 ubiquitination.</text>
</comment>
<dbReference type="PIRSF" id="PIRSF000149">
    <property type="entry name" value="GAP_DH"/>
    <property type="match status" value="1"/>
</dbReference>
<dbReference type="GO" id="GO:0006417">
    <property type="term" value="P:regulation of translation"/>
    <property type="evidence" value="ECO:0007669"/>
    <property type="project" value="UniProtKB-KW"/>
</dbReference>
<dbReference type="FunFam" id="3.30.360.10:FF:000044">
    <property type="entry name" value="Uncharacterized protein"/>
    <property type="match status" value="1"/>
</dbReference>
<keyword evidence="21" id="KW-0547">Nucleotide-binding</keyword>
<feature type="compositionally biased region" description="Basic and acidic residues" evidence="23">
    <location>
        <begin position="300"/>
        <end position="318"/>
    </location>
</feature>
<feature type="region of interest" description="Disordered" evidence="23">
    <location>
        <begin position="300"/>
        <end position="361"/>
    </location>
</feature>
<dbReference type="InterPro" id="IPR036291">
    <property type="entry name" value="NAD(P)-bd_dom_sf"/>
</dbReference>
<evidence type="ECO:0000256" key="10">
    <source>
        <dbReference type="ARBA" id="ARBA00022799"/>
    </source>
</evidence>
<dbReference type="Pfam" id="PF02800">
    <property type="entry name" value="Gp_dh_C"/>
    <property type="match status" value="1"/>
</dbReference>
<name>A0A8C9I7L6_9PRIM</name>
<dbReference type="EC" id="1.2.1.12" evidence="6"/>
<comment type="pathway">
    <text evidence="4">Carbohydrate degradation; glycolysis; pyruvate from D-glyceraldehyde 3-phosphate: step 1/5.</text>
</comment>
<dbReference type="SMART" id="SM00846">
    <property type="entry name" value="Gp_dh_N"/>
    <property type="match status" value="1"/>
</dbReference>
<dbReference type="FunFam" id="3.40.50.720:FF:001161">
    <property type="entry name" value="Glyceraldehyde-3-phosphate dehydrogenase"/>
    <property type="match status" value="1"/>
</dbReference>
<reference evidence="25" key="2">
    <citation type="submission" date="2025-09" db="UniProtKB">
        <authorList>
            <consortium name="Ensembl"/>
        </authorList>
    </citation>
    <scope>IDENTIFICATION</scope>
</reference>
<keyword evidence="8" id="KW-0808">Transferase</keyword>
<dbReference type="InterPro" id="IPR020829">
    <property type="entry name" value="GlycerAld_3-P_DH_cat"/>
</dbReference>
<evidence type="ECO:0000256" key="3">
    <source>
        <dbReference type="ARBA" id="ARBA00004514"/>
    </source>
</evidence>
<evidence type="ECO:0000256" key="4">
    <source>
        <dbReference type="ARBA" id="ARBA00004869"/>
    </source>
</evidence>
<dbReference type="Proteomes" id="UP000694416">
    <property type="component" value="Unplaced"/>
</dbReference>
<feature type="binding site" evidence="21">
    <location>
        <position position="122"/>
    </location>
    <ligand>
        <name>NAD(+)</name>
        <dbReference type="ChEBI" id="CHEBI:57540"/>
    </ligand>
</feature>
<keyword evidence="26" id="KW-1185">Reference proteome</keyword>
<evidence type="ECO:0000256" key="2">
    <source>
        <dbReference type="ARBA" id="ARBA00004245"/>
    </source>
</evidence>
<dbReference type="Ensembl" id="ENSPTET00000044412.1">
    <property type="protein sequence ID" value="ENSPTEP00000032289.1"/>
    <property type="gene ID" value="ENSPTEG00000031058.1"/>
</dbReference>
<dbReference type="GO" id="GO:0016740">
    <property type="term" value="F:transferase activity"/>
    <property type="evidence" value="ECO:0007669"/>
    <property type="project" value="UniProtKB-KW"/>
</dbReference>
<evidence type="ECO:0000256" key="17">
    <source>
        <dbReference type="ARBA" id="ARBA00031890"/>
    </source>
</evidence>
<evidence type="ECO:0000256" key="11">
    <source>
        <dbReference type="ARBA" id="ARBA00022845"/>
    </source>
</evidence>
<evidence type="ECO:0000313" key="25">
    <source>
        <dbReference type="Ensembl" id="ENSPTEP00000032289.1"/>
    </source>
</evidence>
<evidence type="ECO:0000256" key="14">
    <source>
        <dbReference type="ARBA" id="ARBA00023152"/>
    </source>
</evidence>
<evidence type="ECO:0000256" key="8">
    <source>
        <dbReference type="ARBA" id="ARBA00022679"/>
    </source>
</evidence>
<keyword evidence="10" id="KW-0702">S-nitrosylation</keyword>
<dbReference type="AlphaFoldDB" id="A0A8C9I7L6"/>
<proteinExistence type="inferred from homology"/>
<dbReference type="GO" id="GO:0005634">
    <property type="term" value="C:nucleus"/>
    <property type="evidence" value="ECO:0007669"/>
    <property type="project" value="UniProtKB-SubCell"/>
</dbReference>
<keyword evidence="11" id="KW-0810">Translation regulation</keyword>
<dbReference type="SUPFAM" id="SSF55347">
    <property type="entry name" value="Glyceraldehyde-3-phosphate dehydrogenase-like, C-terminal domain"/>
    <property type="match status" value="1"/>
</dbReference>
<evidence type="ECO:0000256" key="5">
    <source>
        <dbReference type="ARBA" id="ARBA00007406"/>
    </source>
</evidence>
<evidence type="ECO:0000256" key="19">
    <source>
        <dbReference type="ARBA" id="ARBA00047698"/>
    </source>
</evidence>
<dbReference type="Gene3D" id="3.40.50.720">
    <property type="entry name" value="NAD(P)-binding Rossmann-like Domain"/>
    <property type="match status" value="1"/>
</dbReference>
<evidence type="ECO:0000256" key="21">
    <source>
        <dbReference type="PIRSR" id="PIRSR000149-3"/>
    </source>
</evidence>
<evidence type="ECO:0000256" key="20">
    <source>
        <dbReference type="ARBA" id="ARBA00048005"/>
    </source>
</evidence>
<dbReference type="GO" id="GO:0006915">
    <property type="term" value="P:apoptotic process"/>
    <property type="evidence" value="ECO:0007669"/>
    <property type="project" value="UniProtKB-KW"/>
</dbReference>
<comment type="similarity">
    <text evidence="5 22">Belongs to the glyceraldehyde-3-phosphate dehydrogenase family.</text>
</comment>
<reference evidence="25" key="1">
    <citation type="submission" date="2025-08" db="UniProtKB">
        <authorList>
            <consortium name="Ensembl"/>
        </authorList>
    </citation>
    <scope>IDENTIFICATION</scope>
</reference>
<feature type="binding site" evidence="21">
    <location>
        <position position="35"/>
    </location>
    <ligand>
        <name>NAD(+)</name>
        <dbReference type="ChEBI" id="CHEBI:57540"/>
    </ligand>
</feature>
<evidence type="ECO:0000256" key="7">
    <source>
        <dbReference type="ARBA" id="ARBA00022490"/>
    </source>
</evidence>
<evidence type="ECO:0000256" key="23">
    <source>
        <dbReference type="SAM" id="MobiDB-lite"/>
    </source>
</evidence>
<evidence type="ECO:0000256" key="12">
    <source>
        <dbReference type="ARBA" id="ARBA00023002"/>
    </source>
</evidence>
<dbReference type="Pfam" id="PF00044">
    <property type="entry name" value="Gp_dh_N"/>
    <property type="match status" value="1"/>
</dbReference>
<evidence type="ECO:0000256" key="13">
    <source>
        <dbReference type="ARBA" id="ARBA00023027"/>
    </source>
</evidence>
<dbReference type="InterPro" id="IPR020831">
    <property type="entry name" value="GlycerAld/Erythrose_P_DH"/>
</dbReference>
<dbReference type="GO" id="GO:0005829">
    <property type="term" value="C:cytosol"/>
    <property type="evidence" value="ECO:0007669"/>
    <property type="project" value="UniProtKB-SubCell"/>
</dbReference>